<feature type="region of interest" description="Disordered" evidence="7">
    <location>
        <begin position="427"/>
        <end position="447"/>
    </location>
</feature>
<dbReference type="InterPro" id="IPR011009">
    <property type="entry name" value="Kinase-like_dom_sf"/>
</dbReference>
<dbReference type="PROSITE" id="PS00108">
    <property type="entry name" value="PROTEIN_KINASE_ST"/>
    <property type="match status" value="1"/>
</dbReference>
<dbReference type="Pfam" id="PF00069">
    <property type="entry name" value="Pkinase"/>
    <property type="match status" value="1"/>
</dbReference>
<dbReference type="InterPro" id="IPR017441">
    <property type="entry name" value="Protein_kinase_ATP_BS"/>
</dbReference>
<dbReference type="PANTHER" id="PTHR43289">
    <property type="entry name" value="MITOGEN-ACTIVATED PROTEIN KINASE KINASE KINASE 20-RELATED"/>
    <property type="match status" value="1"/>
</dbReference>
<feature type="binding site" evidence="6">
    <location>
        <position position="55"/>
    </location>
    <ligand>
        <name>ATP</name>
        <dbReference type="ChEBI" id="CHEBI:30616"/>
    </ligand>
</feature>
<evidence type="ECO:0000256" key="8">
    <source>
        <dbReference type="SAM" id="Phobius"/>
    </source>
</evidence>
<keyword evidence="2" id="KW-0808">Transferase</keyword>
<evidence type="ECO:0000259" key="9">
    <source>
        <dbReference type="PROSITE" id="PS50011"/>
    </source>
</evidence>
<dbReference type="InterPro" id="IPR006949">
    <property type="entry name" value="Barrel_Baseplate_J-like"/>
</dbReference>
<dbReference type="SMART" id="SM00220">
    <property type="entry name" value="S_TKc"/>
    <property type="match status" value="1"/>
</dbReference>
<dbReference type="GO" id="GO:0005524">
    <property type="term" value="F:ATP binding"/>
    <property type="evidence" value="ECO:0007669"/>
    <property type="project" value="UniProtKB-UniRule"/>
</dbReference>
<feature type="domain" description="Protein kinase" evidence="9">
    <location>
        <begin position="24"/>
        <end position="283"/>
    </location>
</feature>
<reference evidence="10" key="1">
    <citation type="submission" date="2018-12" db="EMBL/GenBank/DDBJ databases">
        <title>Novel natural products biosynthetic potential of the class Ktedonobacteria.</title>
        <authorList>
            <person name="Zheng Y."/>
            <person name="Saitou A."/>
            <person name="Wang C.M."/>
            <person name="Toyoda A."/>
            <person name="Minakuchi Y."/>
            <person name="Sekiguchi Y."/>
            <person name="Ueda K."/>
            <person name="Takano H."/>
            <person name="Sakai Y."/>
            <person name="Yokota A."/>
            <person name="Yabe S."/>
        </authorList>
    </citation>
    <scope>NUCLEOTIDE SEQUENCE</scope>
    <source>
        <strain evidence="10">A3-2</strain>
    </source>
</reference>
<accession>A0A455T982</accession>
<evidence type="ECO:0000256" key="4">
    <source>
        <dbReference type="ARBA" id="ARBA00022777"/>
    </source>
</evidence>
<name>A0A455T982_9CHLR</name>
<evidence type="ECO:0000256" key="6">
    <source>
        <dbReference type="PROSITE-ProRule" id="PRU10141"/>
    </source>
</evidence>
<dbReference type="AlphaFoldDB" id="A0A455T982"/>
<sequence>MGQSKETRESGERRGDDQRIIGDYELIRRLGRGGFSTVYLARHRILSRWSRVALKHLHTPLDSPEAREQFSAETRLLEQLSHPHILPLLDAGIDQDEFPYLVTPYAAGGSLRQRLRRAGGHPLPIEELVQIISQIGAALQYAHGRGVIHRDLKPENILFDADGQALLADFGMALLLSSRSLEAVSLSGTPAYMAPEQFRGQVGRASDQYALACIAYELSTGRRVFDEQEPLALMRCHVEEDPEPPRRFNPHLPPAVEAAILRGLAKEREARYPSVGDFVAALLAGAGALVPPQPQAAPAWKGAIWGEPAAQAVPGAGGATQMLPDESEAEHKPEWLGLANLPRRAAVQRERQAEGETRRQVSQRETWWRFPHLRRLQARRELPGTGEGGQEPGLSMPPALRDQSAIRPALPEPSRKGLKSVVHPFEGAAPSTRSLGRPQGKKHTTVQRRRGLLLVSSAAVVLALLTGLVVAYADPLALGPLGAALPIGSPLATVRITPASVLLTRQYLITAVLQTPSAALRQIQARRLSATLRSPAKTVQATGHGMTPATQAHGTITFFNEAGVSQTVPQGTLFNIAKANLSVVTDETVTIAPVQDLNNPPSATAKAHVIQPGAAGNLPARAIDNWCCSSELDIWARSSAFTGGQDPQPYTYIQRSDIDNVANPLKASLLQQAQGQIQQQARSGERLVGPDCSTAINSNHQVGDHASSATITVSATCSAEAYNQQAALDMATTLLQQEAARDPGPAYALAGQISSTIIDASLADPQSGRLIITVKAQGRWTYRFNEGAQQHLIQVLAGKSRSQALQLLQRQPGVSQADINIVRSNNDQLPDNPALIAVIIENSS</sequence>
<feature type="region of interest" description="Disordered" evidence="7">
    <location>
        <begin position="380"/>
        <end position="399"/>
    </location>
</feature>
<dbReference type="PROSITE" id="PS00107">
    <property type="entry name" value="PROTEIN_KINASE_ATP"/>
    <property type="match status" value="1"/>
</dbReference>
<evidence type="ECO:0000256" key="7">
    <source>
        <dbReference type="SAM" id="MobiDB-lite"/>
    </source>
</evidence>
<dbReference type="Gene3D" id="1.10.510.10">
    <property type="entry name" value="Transferase(Phosphotransferase) domain 1"/>
    <property type="match status" value="1"/>
</dbReference>
<dbReference type="Pfam" id="PF04865">
    <property type="entry name" value="Baseplate_J"/>
    <property type="match status" value="1"/>
</dbReference>
<keyword evidence="5 6" id="KW-0067">ATP-binding</keyword>
<organism evidence="10">
    <name type="scientific">Thermogemmatispora argillosa</name>
    <dbReference type="NCBI Taxonomy" id="2045280"/>
    <lineage>
        <taxon>Bacteria</taxon>
        <taxon>Bacillati</taxon>
        <taxon>Chloroflexota</taxon>
        <taxon>Ktedonobacteria</taxon>
        <taxon>Thermogemmatisporales</taxon>
        <taxon>Thermogemmatisporaceae</taxon>
        <taxon>Thermogemmatispora</taxon>
    </lineage>
</organism>
<keyword evidence="8" id="KW-1133">Transmembrane helix</keyword>
<dbReference type="SUPFAM" id="SSF56112">
    <property type="entry name" value="Protein kinase-like (PK-like)"/>
    <property type="match status" value="1"/>
</dbReference>
<evidence type="ECO:0000256" key="5">
    <source>
        <dbReference type="ARBA" id="ARBA00022840"/>
    </source>
</evidence>
<dbReference type="InterPro" id="IPR008271">
    <property type="entry name" value="Ser/Thr_kinase_AS"/>
</dbReference>
<keyword evidence="4" id="KW-0418">Kinase</keyword>
<dbReference type="InterPro" id="IPR000719">
    <property type="entry name" value="Prot_kinase_dom"/>
</dbReference>
<dbReference type="PROSITE" id="PS50011">
    <property type="entry name" value="PROTEIN_KINASE_DOM"/>
    <property type="match status" value="1"/>
</dbReference>
<evidence type="ECO:0000256" key="3">
    <source>
        <dbReference type="ARBA" id="ARBA00022741"/>
    </source>
</evidence>
<dbReference type="GO" id="GO:0004674">
    <property type="term" value="F:protein serine/threonine kinase activity"/>
    <property type="evidence" value="ECO:0007669"/>
    <property type="project" value="UniProtKB-EC"/>
</dbReference>
<proteinExistence type="predicted"/>
<keyword evidence="3 6" id="KW-0547">Nucleotide-binding</keyword>
<dbReference type="CDD" id="cd14014">
    <property type="entry name" value="STKc_PknB_like"/>
    <property type="match status" value="1"/>
</dbReference>
<dbReference type="EC" id="2.7.11.1" evidence="1"/>
<evidence type="ECO:0000313" key="10">
    <source>
        <dbReference type="EMBL" id="BBH96000.1"/>
    </source>
</evidence>
<dbReference type="PANTHER" id="PTHR43289:SF6">
    <property type="entry name" value="SERINE_THREONINE-PROTEIN KINASE NEKL-3"/>
    <property type="match status" value="1"/>
</dbReference>
<evidence type="ECO:0000256" key="1">
    <source>
        <dbReference type="ARBA" id="ARBA00012513"/>
    </source>
</evidence>
<evidence type="ECO:0000256" key="2">
    <source>
        <dbReference type="ARBA" id="ARBA00022679"/>
    </source>
</evidence>
<keyword evidence="8" id="KW-0812">Transmembrane</keyword>
<feature type="transmembrane region" description="Helical" evidence="8">
    <location>
        <begin position="451"/>
        <end position="473"/>
    </location>
</feature>
<gene>
    <name evidence="10" type="ORF">KTA_41990</name>
</gene>
<keyword evidence="8" id="KW-0472">Membrane</keyword>
<protein>
    <recommendedName>
        <fullName evidence="1">non-specific serine/threonine protein kinase</fullName>
        <ecNumber evidence="1">2.7.11.1</ecNumber>
    </recommendedName>
</protein>
<dbReference type="EMBL" id="AP019377">
    <property type="protein sequence ID" value="BBH96000.1"/>
    <property type="molecule type" value="Genomic_DNA"/>
</dbReference>